<feature type="transmembrane region" description="Helical" evidence="1">
    <location>
        <begin position="33"/>
        <end position="54"/>
    </location>
</feature>
<dbReference type="AlphaFoldDB" id="A0A2R5G5Z8"/>
<feature type="transmembrane region" description="Helical" evidence="1">
    <location>
        <begin position="137"/>
        <end position="162"/>
    </location>
</feature>
<organism evidence="2 3">
    <name type="scientific">Hondaea fermentalgiana</name>
    <dbReference type="NCBI Taxonomy" id="2315210"/>
    <lineage>
        <taxon>Eukaryota</taxon>
        <taxon>Sar</taxon>
        <taxon>Stramenopiles</taxon>
        <taxon>Bigyra</taxon>
        <taxon>Labyrinthulomycetes</taxon>
        <taxon>Thraustochytrida</taxon>
        <taxon>Thraustochytriidae</taxon>
        <taxon>Hondaea</taxon>
    </lineage>
</organism>
<proteinExistence type="predicted"/>
<evidence type="ECO:0000313" key="3">
    <source>
        <dbReference type="Proteomes" id="UP000241890"/>
    </source>
</evidence>
<gene>
    <name evidence="2" type="ORF">FCC1311_027032</name>
</gene>
<name>A0A2R5G5Z8_9STRA</name>
<dbReference type="Proteomes" id="UP000241890">
    <property type="component" value="Unassembled WGS sequence"/>
</dbReference>
<reference evidence="2 3" key="1">
    <citation type="submission" date="2017-12" db="EMBL/GenBank/DDBJ databases">
        <title>Sequencing, de novo assembly and annotation of complete genome of a new Thraustochytrid species, strain FCC1311.</title>
        <authorList>
            <person name="Sedici K."/>
            <person name="Godart F."/>
            <person name="Aiese Cigliano R."/>
            <person name="Sanseverino W."/>
            <person name="Barakat M."/>
            <person name="Ortet P."/>
            <person name="Marechal E."/>
            <person name="Cagnac O."/>
            <person name="Amato A."/>
        </authorList>
    </citation>
    <scope>NUCLEOTIDE SEQUENCE [LARGE SCALE GENOMIC DNA]</scope>
</reference>
<keyword evidence="1" id="KW-1133">Transmembrane helix</keyword>
<protein>
    <submittedName>
        <fullName evidence="2">Uncharacterized protein</fullName>
    </submittedName>
</protein>
<evidence type="ECO:0000313" key="2">
    <source>
        <dbReference type="EMBL" id="GBG26482.1"/>
    </source>
</evidence>
<feature type="transmembrane region" description="Helical" evidence="1">
    <location>
        <begin position="106"/>
        <end position="125"/>
    </location>
</feature>
<comment type="caution">
    <text evidence="2">The sequence shown here is derived from an EMBL/GenBank/DDBJ whole genome shotgun (WGS) entry which is preliminary data.</text>
</comment>
<dbReference type="EMBL" id="BEYU01000021">
    <property type="protein sequence ID" value="GBG26482.1"/>
    <property type="molecule type" value="Genomic_DNA"/>
</dbReference>
<keyword evidence="1" id="KW-0812">Transmembrane</keyword>
<feature type="transmembrane region" description="Helical" evidence="1">
    <location>
        <begin position="183"/>
        <end position="205"/>
    </location>
</feature>
<keyword evidence="3" id="KW-1185">Reference proteome</keyword>
<dbReference type="InParanoid" id="A0A2R5G5Z8"/>
<accession>A0A2R5G5Z8</accession>
<keyword evidence="1" id="KW-0472">Membrane</keyword>
<evidence type="ECO:0000256" key="1">
    <source>
        <dbReference type="SAM" id="Phobius"/>
    </source>
</evidence>
<sequence length="262" mass="28571">MDSALLDKALGLVWGWLEDAEGLGERLVGLDAGASHLVSGFAASVALLVVWILLSMCTPLSWQVLGTARLCRVTCVVAIGLKTIEVYLSTHLDAPTMRAAAQIVPGLTYTSMTAILLGQTGILFLGQFVSAGGLARFVFMICTAASATLDAFILSELEILLICAEEEICGSRRFDVEAMQWRVILLLSCFAVQVLAINFCAYLSLQVGPFGVAKMYYSSELVSAAELKHRNIARRKVLRVQRMAIREERAQQGLLQEQQLEK</sequence>